<dbReference type="CDD" id="cd11577">
    <property type="entry name" value="GH71"/>
    <property type="match status" value="1"/>
</dbReference>
<gene>
    <name evidence="1" type="ORF">TRAPUB_5429</name>
</gene>
<dbReference type="Gene3D" id="3.20.20.80">
    <property type="entry name" value="Glycosidases"/>
    <property type="match status" value="1"/>
</dbReference>
<dbReference type="Proteomes" id="UP000184267">
    <property type="component" value="Unassembled WGS sequence"/>
</dbReference>
<sequence length="475" mass="52333">MARTVPLSSSAPKRDAGTEKLVVAHYIVGLTGGGGAGDFTLDTWKQDIQLASKKGIDGFALNVGPDDYTDAQVGYAYQAAEEVGGFKLFLSLDMAAICGSKDCNSPDTAEYIRELTDRFIGEPAQLIVDGKPLVSTFAGESCTFGEADVFTGWNKQFTQHPDIAGKIHFIPSFFIDIQQFHNFKDVMDGDFNFNGAWRTDFTTVSANSIIGSDSGTDNLTAAQQQTVVDYLDSFMIDRWHTEQLALVEDSAHTYMTSIAPWFFTHFGADTYNKNFIYDCDNQLYARRWETIISNRDSVDIVQLLTWNDFGESHYLGPIHGNLPPGADAWTDGFDHTGFLEITSYFATWFKTGEQPTVAQDQLLMWARPHPKDAVANDTLSPPTNYELAQDQLWAVVLACGPGTVTLATSDMTSADYPVQAGVNYVNLTLTPGGYMHGTLKRDNAVVIDVKPEDYTFNPTPDKYNFNVFVAHGSSA</sequence>
<dbReference type="STRING" id="154538.A0A1M2V8I3"/>
<dbReference type="OMA" id="NFNGAWR"/>
<protein>
    <submittedName>
        <fullName evidence="1">Glucan endo-1,3-alpha-glucosidase agn1</fullName>
    </submittedName>
</protein>
<dbReference type="Pfam" id="PF03659">
    <property type="entry name" value="Glyco_hydro_71"/>
    <property type="match status" value="1"/>
</dbReference>
<comment type="caution">
    <text evidence="1">The sequence shown here is derived from an EMBL/GenBank/DDBJ whole genome shotgun (WGS) entry which is preliminary data.</text>
</comment>
<accession>A0A1M2V8I3</accession>
<evidence type="ECO:0000313" key="1">
    <source>
        <dbReference type="EMBL" id="OJT03884.1"/>
    </source>
</evidence>
<keyword evidence="2" id="KW-1185">Reference proteome</keyword>
<dbReference type="InterPro" id="IPR005197">
    <property type="entry name" value="Glyco_hydro_71"/>
</dbReference>
<organism evidence="1 2">
    <name type="scientific">Trametes pubescens</name>
    <name type="common">White-rot fungus</name>
    <dbReference type="NCBI Taxonomy" id="154538"/>
    <lineage>
        <taxon>Eukaryota</taxon>
        <taxon>Fungi</taxon>
        <taxon>Dikarya</taxon>
        <taxon>Basidiomycota</taxon>
        <taxon>Agaricomycotina</taxon>
        <taxon>Agaricomycetes</taxon>
        <taxon>Polyporales</taxon>
        <taxon>Polyporaceae</taxon>
        <taxon>Trametes</taxon>
    </lineage>
</organism>
<evidence type="ECO:0000313" key="2">
    <source>
        <dbReference type="Proteomes" id="UP000184267"/>
    </source>
</evidence>
<dbReference type="EMBL" id="MNAD01001585">
    <property type="protein sequence ID" value="OJT03884.1"/>
    <property type="molecule type" value="Genomic_DNA"/>
</dbReference>
<dbReference type="AlphaFoldDB" id="A0A1M2V8I3"/>
<reference evidence="1 2" key="1">
    <citation type="submission" date="2016-10" db="EMBL/GenBank/DDBJ databases">
        <title>Genome sequence of the basidiomycete white-rot fungus Trametes pubescens.</title>
        <authorList>
            <person name="Makela M.R."/>
            <person name="Granchi Z."/>
            <person name="Peng M."/>
            <person name="De Vries R.P."/>
            <person name="Grigoriev I."/>
            <person name="Riley R."/>
            <person name="Hilden K."/>
        </authorList>
    </citation>
    <scope>NUCLEOTIDE SEQUENCE [LARGE SCALE GENOMIC DNA]</scope>
    <source>
        <strain evidence="1 2">FBCC735</strain>
    </source>
</reference>
<dbReference type="OrthoDB" id="3257981at2759"/>
<name>A0A1M2V8I3_TRAPU</name>
<proteinExistence type="predicted"/>
<dbReference type="GO" id="GO:0051118">
    <property type="term" value="F:glucan endo-1,3-alpha-glucosidase activity"/>
    <property type="evidence" value="ECO:0007669"/>
    <property type="project" value="InterPro"/>
</dbReference>